<dbReference type="STRING" id="144197.ENSSPAP00000024304"/>
<evidence type="ECO:0000256" key="3">
    <source>
        <dbReference type="ARBA" id="ARBA00023002"/>
    </source>
</evidence>
<evidence type="ECO:0000256" key="2">
    <source>
        <dbReference type="ARBA" id="ARBA00022946"/>
    </source>
</evidence>
<reference evidence="5" key="1">
    <citation type="submission" date="2023-09" db="UniProtKB">
        <authorList>
            <consortium name="Ensembl"/>
        </authorList>
    </citation>
    <scope>IDENTIFICATION</scope>
</reference>
<dbReference type="GO" id="GO:0000062">
    <property type="term" value="F:fatty-acyl-CoA binding"/>
    <property type="evidence" value="ECO:0007669"/>
    <property type="project" value="TreeGrafter"/>
</dbReference>
<sequence length="162" mass="19258">CFAQIKVNRILSKEPHNHIVQFNWRDALELEGQLTEEEILIRDSFRTYCQEKLMPRILLANRNEEEGCFTNLLVCWHPLKIFSLHLILRLWLRWDKLCGLWFDRQRNRESGQRLSLSYERAVVTGTETEVPPQWGYLRSHRLAQLAQTELSGLLLHTDSLLF</sequence>
<protein>
    <submittedName>
        <fullName evidence="5">Uncharacterized protein</fullName>
    </submittedName>
</protein>
<name>A0A3B5B2M0_9TELE</name>
<dbReference type="GO" id="GO:0050660">
    <property type="term" value="F:flavin adenine dinucleotide binding"/>
    <property type="evidence" value="ECO:0007669"/>
    <property type="project" value="InterPro"/>
</dbReference>
<comment type="subcellular location">
    <subcellularLocation>
        <location evidence="1">Mitochondrion</location>
    </subcellularLocation>
</comment>
<dbReference type="GO" id="GO:0005743">
    <property type="term" value="C:mitochondrial inner membrane"/>
    <property type="evidence" value="ECO:0007669"/>
    <property type="project" value="TreeGrafter"/>
</dbReference>
<dbReference type="PANTHER" id="PTHR42807">
    <property type="entry name" value="GLUTARYL-COA DEHYDROGENASE, MITOCHONDRIAL"/>
    <property type="match status" value="1"/>
</dbReference>
<dbReference type="InterPro" id="IPR052033">
    <property type="entry name" value="Glutaryl-CoA_DH_mitochondrial"/>
</dbReference>
<dbReference type="GO" id="GO:0004361">
    <property type="term" value="F:glutaryl-CoA dehydrogenase activity"/>
    <property type="evidence" value="ECO:0007669"/>
    <property type="project" value="TreeGrafter"/>
</dbReference>
<dbReference type="Gene3D" id="1.10.540.10">
    <property type="entry name" value="Acyl-CoA dehydrogenase/oxidase, N-terminal domain"/>
    <property type="match status" value="1"/>
</dbReference>
<dbReference type="PANTHER" id="PTHR42807:SF1">
    <property type="entry name" value="GLUTARYL-COA DEHYDROGENASE, MITOCHONDRIAL"/>
    <property type="match status" value="1"/>
</dbReference>
<accession>A0A3B5B2M0</accession>
<evidence type="ECO:0000256" key="4">
    <source>
        <dbReference type="ARBA" id="ARBA00023128"/>
    </source>
</evidence>
<keyword evidence="3" id="KW-0560">Oxidoreductase</keyword>
<organism evidence="5">
    <name type="scientific">Stegastes partitus</name>
    <name type="common">bicolor damselfish</name>
    <dbReference type="NCBI Taxonomy" id="144197"/>
    <lineage>
        <taxon>Eukaryota</taxon>
        <taxon>Metazoa</taxon>
        <taxon>Chordata</taxon>
        <taxon>Craniata</taxon>
        <taxon>Vertebrata</taxon>
        <taxon>Euteleostomi</taxon>
        <taxon>Actinopterygii</taxon>
        <taxon>Neopterygii</taxon>
        <taxon>Teleostei</taxon>
        <taxon>Neoteleostei</taxon>
        <taxon>Acanthomorphata</taxon>
        <taxon>Ovalentaria</taxon>
        <taxon>Pomacentridae</taxon>
        <taxon>Stegastes</taxon>
    </lineage>
</organism>
<keyword evidence="4" id="KW-0496">Mitochondrion</keyword>
<dbReference type="GO" id="GO:0033539">
    <property type="term" value="P:fatty acid beta-oxidation using acyl-CoA dehydrogenase"/>
    <property type="evidence" value="ECO:0007669"/>
    <property type="project" value="TreeGrafter"/>
</dbReference>
<dbReference type="Ensembl" id="ENSSPAT00000024704.1">
    <property type="protein sequence ID" value="ENSSPAP00000024304.1"/>
    <property type="gene ID" value="ENSSPAG00000018352.1"/>
</dbReference>
<proteinExistence type="predicted"/>
<keyword evidence="2" id="KW-0809">Transit peptide</keyword>
<dbReference type="AlphaFoldDB" id="A0A3B5B2M0"/>
<dbReference type="InterPro" id="IPR037069">
    <property type="entry name" value="AcylCoA_DH/ox_N_sf"/>
</dbReference>
<evidence type="ECO:0000256" key="1">
    <source>
        <dbReference type="ARBA" id="ARBA00004173"/>
    </source>
</evidence>
<dbReference type="GO" id="GO:0046949">
    <property type="term" value="P:fatty-acyl-CoA biosynthetic process"/>
    <property type="evidence" value="ECO:0007669"/>
    <property type="project" value="TreeGrafter"/>
</dbReference>
<evidence type="ECO:0000313" key="5">
    <source>
        <dbReference type="Ensembl" id="ENSSPAP00000024304.1"/>
    </source>
</evidence>